<evidence type="ECO:0000313" key="2">
    <source>
        <dbReference type="Proteomes" id="UP001239111"/>
    </source>
</evidence>
<keyword evidence="2" id="KW-1185">Reference proteome</keyword>
<sequence>MDAVRIETLPNTKSLVNASATETTDNSEGKDEAIFSVDEISEDDEIQLRLSDDEDTEPDNVSDHSKCPQTNIHPQNKDLKLLDCTTPAKKLKTNGPELPAEQHSCKEESALIIEDETSEISLFHEKSSDELGNTGDQDSTMSGSEKPPYVQSSPKYWNNHFDKRWSGVSSPRDRHSFQHRNGGDWYRREFPDKNQFNHKSHINNHNNQYCRLRSSSRGSYDQSRDNWKRDSERESKNKFLRSRKSLEKTGVTSPKENGVCDDTSVVKHDTKIDKEESFAAAVSQNGEEVGKVKKDCDQKIDEIVQGETKVFSGSENASPSVQISDKLEENESKSIDSENPVPVQDSSDNVLTQTKDCDAPLTEKEKSDECSSGVGKVEKERESNLQDITGDSTENAKSKSPSSNEEQTCSTEELLNGEDALVSDATSVKDNNQSKHDENLMEVDENNTNSCDSGFTNSTNNGKSSSSDNSKDSDLELSESNDKNTSENVANNEKVPEQKEDGLDDFDDSHASKTVDDVPSSEDTSKISDERSMVTDDTDKNLENDEPQDDLTTSVHDEQLSKVTNQEALTSCLLVESKRIDVSPDNIKHSTEVDSVEDSEHLSKVDETGSDQDASGEDELEIDLQESEPKSPENGVGETNDSMKMAESDEHDSVDNIVEEVDLIEDEMEVSDETPSIGSNLSKPLDDTAINDSFKDTDEMDADAGSVVHKKHGRRKELGIECNDVANEDDAQEEHLSTKSTEDSTRKDATTSSENEDSREDSEDLIQVSHKKANVEELRSSPSVQKRALEDVDPSAANTNTKRIRMSSELPSLIPMTTQPCERRDHPPISKENAAKTSELVRKVSTELGNLKKMTLEEIEALVLQKITESLTFRGENGKLREEVKSLKRSLEASRTKTQQLQKQVEGFDMVLKRISYDKNSNADKYLPPIKINRSVGLQVNFLSSEHGVQNLKQIQMRTAASGGSGTSPVKTIPPLQDSGNRPSIPSPRKQVKIRSPRRPEAVGPVPMSPAPTSPVATMTPMANGQVVNSSPQMSGLTPLNRQTPEIIKRPLTLPSTGSVIKDLLQQQPQQTLHQPIQQQQQHHHLQTHQQNLMHSQQQSYQVQQSIQVQQQQFPQTQQLQLGQQIVVASSLNNQPTNRTIATMNNNAASASNNSSDLIDLTDEEEKTKPPVVVPITSTSGYPRLLQAVPTSVSLSNATNLRLVQTSVQSPPNAVVNSAGRILYTVPSHGNGPRQIVLANSNTIRPVTTLNAKNMPNLTYKQVMPALQNGTVRVLTTSGTQNVIPSPIRHPAPLPETPVMESNPKWKMIPPAPSLKISKVANGIVLSWNMILSDKFAEIVSYQLYAYQEISGTAPNAAQWKKVGDVRALPLPMACTLTQFTAGNNYYFAVRAVDIHSRLGQYSKPGNISL</sequence>
<accession>A0ACC2NGD1</accession>
<proteinExistence type="predicted"/>
<dbReference type="Proteomes" id="UP001239111">
    <property type="component" value="Chromosome 3"/>
</dbReference>
<comment type="caution">
    <text evidence="1">The sequence shown here is derived from an EMBL/GenBank/DDBJ whole genome shotgun (WGS) entry which is preliminary data.</text>
</comment>
<organism evidence="1 2">
    <name type="scientific">Eretmocerus hayati</name>
    <dbReference type="NCBI Taxonomy" id="131215"/>
    <lineage>
        <taxon>Eukaryota</taxon>
        <taxon>Metazoa</taxon>
        <taxon>Ecdysozoa</taxon>
        <taxon>Arthropoda</taxon>
        <taxon>Hexapoda</taxon>
        <taxon>Insecta</taxon>
        <taxon>Pterygota</taxon>
        <taxon>Neoptera</taxon>
        <taxon>Endopterygota</taxon>
        <taxon>Hymenoptera</taxon>
        <taxon>Apocrita</taxon>
        <taxon>Proctotrupomorpha</taxon>
        <taxon>Chalcidoidea</taxon>
        <taxon>Aphelinidae</taxon>
        <taxon>Aphelininae</taxon>
        <taxon>Eretmocerus</taxon>
    </lineage>
</organism>
<protein>
    <submittedName>
        <fullName evidence="1">Uncharacterized protein</fullName>
    </submittedName>
</protein>
<gene>
    <name evidence="1" type="ORF">QAD02_000975</name>
</gene>
<dbReference type="EMBL" id="CM056743">
    <property type="protein sequence ID" value="KAJ8669716.1"/>
    <property type="molecule type" value="Genomic_DNA"/>
</dbReference>
<evidence type="ECO:0000313" key="1">
    <source>
        <dbReference type="EMBL" id="KAJ8669716.1"/>
    </source>
</evidence>
<reference evidence="1" key="1">
    <citation type="submission" date="2023-04" db="EMBL/GenBank/DDBJ databases">
        <title>A chromosome-level genome assembly of the parasitoid wasp Eretmocerus hayati.</title>
        <authorList>
            <person name="Zhong Y."/>
            <person name="Liu S."/>
            <person name="Liu Y."/>
        </authorList>
    </citation>
    <scope>NUCLEOTIDE SEQUENCE</scope>
    <source>
        <strain evidence="1">ZJU_SS_LIU_2023</strain>
    </source>
</reference>
<name>A0ACC2NGD1_9HYME</name>